<keyword evidence="1 2" id="KW-0732">Signal</keyword>
<feature type="domain" description="PKD/Chitinase" evidence="3">
    <location>
        <begin position="916"/>
        <end position="986"/>
    </location>
</feature>
<dbReference type="OrthoDB" id="9805017at2"/>
<dbReference type="SMART" id="SM00089">
    <property type="entry name" value="PKD"/>
    <property type="match status" value="3"/>
</dbReference>
<dbReference type="Gene3D" id="2.40.10.10">
    <property type="entry name" value="Trypsin-like serine proteases"/>
    <property type="match status" value="1"/>
</dbReference>
<keyword evidence="5" id="KW-1185">Reference proteome</keyword>
<reference evidence="5" key="1">
    <citation type="submission" date="2016-10" db="EMBL/GenBank/DDBJ databases">
        <authorList>
            <person name="Varghese N."/>
            <person name="Submissions S."/>
        </authorList>
    </citation>
    <scope>NUCLEOTIDE SEQUENCE [LARGE SCALE GENOMIC DNA]</scope>
    <source>
        <strain evidence="5">DSM 15719</strain>
    </source>
</reference>
<dbReference type="EMBL" id="FOFZ01000011">
    <property type="protein sequence ID" value="SER39636.1"/>
    <property type="molecule type" value="Genomic_DNA"/>
</dbReference>
<accession>A0A1H9NUH5</accession>
<dbReference type="InterPro" id="IPR008964">
    <property type="entry name" value="Invasin/intimin_cell_adhesion"/>
</dbReference>
<evidence type="ECO:0000256" key="1">
    <source>
        <dbReference type="ARBA" id="ARBA00022729"/>
    </source>
</evidence>
<sequence>MHTYVTKLNQLTMRRKLFYYFLLLCCVMLQQNIKAQTLTAGDIAFVGYDFGTTDGFSFIALKTLPAGETLYFTEEGWDGLAWGNVFEPHIEWIIPSGITCGTIVSIVETSANTFTVTGSSNAVTLLDPTGTATNFNLLGGDQIIAYQSASGVRPSTPNFIAAVHADYNVTNYNAVTTWNDTMPVNAGSESVVPTGLTNGVDCISLFPSPGPEVSNSKYTGTLTGTAVALRASINNPANWAHDGTTSLGILPSDYITPSVSCPVTVAPTVTTTSATGVGAVKATLGGNVTADGGATVTERGIVWATTANPTTANNKVAIGSGTGSFSSLVSSLPSATLINFRSYAINSVGTSYGANTTFTTNAVLSATTSQTNVSCNGGSNASATVTPAGGKTAYTYAWSPSGGSGATASGLTAGAYSCTITDGESSSIVKNFTITQSTAIAFTPASQTNVGCNGAATGAATVNAATGGAGGYTYDWTPGNPTGDGTPAVTGLTAGVWTCTVTDANSCASSQSFTVTQSSAIALTPASQTNVSCNGGSNGAATVNPATGGVGGYTYNWTPGNPTGDGTTSVSGLTAGVWTCTVTDANGCTKSQNFTVTQPSAIALTPASQTNVSCNGGSNGAATVNPATGGVGGYTYNWTPGNPTGDGTTSVSGLTAGTWTCMVTDANGCTKSQNFTVTQPTAITATTSQTNVSCNGGSNGSATVATSGGTAGYTYSWAPTGGTAATATGLSAGPYTVTITDANACTATKNFTITQPSTLLATAISQTNVSCNGSATGSATVVPSGGTAGYTYSWAPSGGTAATASGLYAGTYTVTITDANACTATTTFIITQPSALVATAISQTNVSCNGGSNGSATVAASGGTAGYTYSWSPSGGTAATATGLSAGTYTVTITDANACTATKNFIVTQPSAITATTSQTNVSCNGGSNGSATVSASGGTAGYTYSWSPSGGTAATATGLSAGTYTVTITDANACTATKNFIVTQPSAITATTSQTNVSCNGGSNGSASVTVSGGTPGYTYSWSPSGGTAATATGLVAGAYTVTITDANGCTATNNFTVTQATAITATTSQTNVACNGGSNGSASVTVSGGTPGYTYSWSPSGGTASAATGLVAGAYTVTVTDANGCTATNNFTITQPTAITASTSQTNVACNGGSNGSASVGVSGGTPGYTYSWSPSGGTAAAATGLAAGNYTVTITDANGCTITRSFTVTQPTALSFTTTTLPKYDYNTAYSQTIGVIGGTGVKTYMVTTGSLPVGFALSLNGTLTGISTQVADSNFTVTATDSNGCLATYNYILQLSQIPITVTANAVTKVYGDANPSLTYTVTPALLAGDSFTGNLVRTVGENVGTYAISVATLSAGSKYLMTYVPNNFAITAKPITVTANASQTKVYGAVEPSLTYSVSPTLVSGDSFIGSLTRTAGENAGSYAITQGSLSAGSNYNVTYVGANFSITKANQTISWSQTLGFDCDVAATAILTATSTSGLPISYTSSNANVAVVLNGVLTFTNFGSATITATQAGDGNYNAASVVTVPVEKSQPNLIRQQFDTVIFFDNSSNSFITYSWYKNGALVAGQTAQYFKDSEFLSGVYYAKATKADGTVVTACPLTFSPSIEQEYLKITPNPVRSNSSYQLITNVTPAKLQNARVMVFNILGTVIMDKVINESTIEMVAPVVEGIYIIKMTLANGKILIKNLLVKN</sequence>
<organism evidence="4 5">
    <name type="scientific">Flavobacterium frigoris</name>
    <dbReference type="NCBI Taxonomy" id="229204"/>
    <lineage>
        <taxon>Bacteria</taxon>
        <taxon>Pseudomonadati</taxon>
        <taxon>Bacteroidota</taxon>
        <taxon>Flavobacteriia</taxon>
        <taxon>Flavobacteriales</taxon>
        <taxon>Flavobacteriaceae</taxon>
        <taxon>Flavobacterium</taxon>
    </lineage>
</organism>
<evidence type="ECO:0000259" key="3">
    <source>
        <dbReference type="SMART" id="SM00089"/>
    </source>
</evidence>
<dbReference type="InterPro" id="IPR025667">
    <property type="entry name" value="SprB_repeat"/>
</dbReference>
<dbReference type="NCBIfam" id="TIGR04183">
    <property type="entry name" value="Por_Secre_tail"/>
    <property type="match status" value="1"/>
</dbReference>
<dbReference type="InterPro" id="IPR041286">
    <property type="entry name" value="MBG_2"/>
</dbReference>
<gene>
    <name evidence="4" type="ORF">SAMN05444355_111105</name>
</gene>
<dbReference type="Pfam" id="PF13573">
    <property type="entry name" value="SprB"/>
    <property type="match status" value="11"/>
</dbReference>
<feature type="signal peptide" evidence="2">
    <location>
        <begin position="1"/>
        <end position="35"/>
    </location>
</feature>
<feature type="domain" description="PKD/Chitinase" evidence="3">
    <location>
        <begin position="840"/>
        <end position="910"/>
    </location>
</feature>
<dbReference type="InterPro" id="IPR043504">
    <property type="entry name" value="Peptidase_S1_PA_chymotrypsin"/>
</dbReference>
<evidence type="ECO:0000313" key="5">
    <source>
        <dbReference type="Proteomes" id="UP000183658"/>
    </source>
</evidence>
<dbReference type="InterPro" id="IPR022409">
    <property type="entry name" value="PKD/Chitinase_dom"/>
</dbReference>
<dbReference type="Proteomes" id="UP000183658">
    <property type="component" value="Unassembled WGS sequence"/>
</dbReference>
<dbReference type="Gene3D" id="2.60.40.740">
    <property type="match status" value="7"/>
</dbReference>
<proteinExistence type="predicted"/>
<dbReference type="InterPro" id="IPR026444">
    <property type="entry name" value="Secre_tail"/>
</dbReference>
<evidence type="ECO:0000313" key="4">
    <source>
        <dbReference type="EMBL" id="SER39636.1"/>
    </source>
</evidence>
<feature type="chain" id="PRO_5010234908" evidence="2">
    <location>
        <begin position="36"/>
        <end position="1697"/>
    </location>
</feature>
<dbReference type="Pfam" id="PF18676">
    <property type="entry name" value="MBG_2"/>
    <property type="match status" value="2"/>
</dbReference>
<dbReference type="Gene3D" id="2.60.40.1080">
    <property type="match status" value="1"/>
</dbReference>
<dbReference type="SUPFAM" id="SSF49373">
    <property type="entry name" value="Invasin/intimin cell-adhesion fragments"/>
    <property type="match status" value="1"/>
</dbReference>
<protein>
    <submittedName>
        <fullName evidence="4">Por secretion system C-terminal sorting domain-containing protein</fullName>
    </submittedName>
</protein>
<name>A0A1H9NUH5_FLAFI</name>
<feature type="domain" description="PKD/Chitinase" evidence="3">
    <location>
        <begin position="763"/>
        <end position="833"/>
    </location>
</feature>
<evidence type="ECO:0000256" key="2">
    <source>
        <dbReference type="SAM" id="SignalP"/>
    </source>
</evidence>